<dbReference type="Gene3D" id="3.50.50.60">
    <property type="entry name" value="FAD/NAD(P)-binding domain"/>
    <property type="match status" value="1"/>
</dbReference>
<feature type="non-terminal residue" evidence="7">
    <location>
        <position position="430"/>
    </location>
</feature>
<dbReference type="AlphaFoldDB" id="A0A132B825"/>
<dbReference type="InterPro" id="IPR050493">
    <property type="entry name" value="FAD-dep_Monooxygenase_BioMet"/>
</dbReference>
<keyword evidence="4" id="KW-0560">Oxidoreductase</keyword>
<evidence type="ECO:0000256" key="5">
    <source>
        <dbReference type="ARBA" id="ARBA00023033"/>
    </source>
</evidence>
<dbReference type="GeneID" id="28817940"/>
<evidence type="ECO:0000256" key="1">
    <source>
        <dbReference type="ARBA" id="ARBA00007992"/>
    </source>
</evidence>
<dbReference type="EMBL" id="KQ947438">
    <property type="protein sequence ID" value="KUJ07827.1"/>
    <property type="molecule type" value="Genomic_DNA"/>
</dbReference>
<evidence type="ECO:0000256" key="2">
    <source>
        <dbReference type="ARBA" id="ARBA00022630"/>
    </source>
</evidence>
<keyword evidence="5 7" id="KW-0503">Monooxygenase</keyword>
<reference evidence="7 8" key="1">
    <citation type="submission" date="2015-10" db="EMBL/GenBank/DDBJ databases">
        <title>Full genome of DAOMC 229536 Phialocephala scopiformis, a fungal endophyte of spruce producing the potent anti-insectan compound rugulosin.</title>
        <authorList>
            <consortium name="DOE Joint Genome Institute"/>
            <person name="Walker A.K."/>
            <person name="Frasz S.L."/>
            <person name="Seifert K.A."/>
            <person name="Miller J.D."/>
            <person name="Mondo S.J."/>
            <person name="Labutti K."/>
            <person name="Lipzen A."/>
            <person name="Dockter R."/>
            <person name="Kennedy M."/>
            <person name="Grigoriev I.V."/>
            <person name="Spatafora J.W."/>
        </authorList>
    </citation>
    <scope>NUCLEOTIDE SEQUENCE [LARGE SCALE GENOMIC DNA]</scope>
    <source>
        <strain evidence="7 8">CBS 120377</strain>
    </source>
</reference>
<dbReference type="SUPFAM" id="SSF51905">
    <property type="entry name" value="FAD/NAD(P)-binding domain"/>
    <property type="match status" value="1"/>
</dbReference>
<keyword evidence="3" id="KW-0274">FAD</keyword>
<accession>A0A132B825</accession>
<feature type="domain" description="FAD-binding" evidence="6">
    <location>
        <begin position="2"/>
        <end position="172"/>
    </location>
</feature>
<gene>
    <name evidence="7" type="ORF">LY89DRAFT_543915</name>
</gene>
<evidence type="ECO:0000313" key="8">
    <source>
        <dbReference type="Proteomes" id="UP000070700"/>
    </source>
</evidence>
<protein>
    <submittedName>
        <fullName evidence="7">Putative monooxygenase</fullName>
    </submittedName>
</protein>
<sequence length="430" mass="47044">MKVCIIGAGMGGLSSALALAKNGFEDIHVYETASNLGFVGAGIQLAPNMSRILDTLGVWKEIEREAVFCKETSIRDGATDNELAHVELDGVEKIYGYRHMVGHRASLAGGLYEGCKKEPSIHFHFSTSITSITSWSPTPTFTAVPRHSTPYPVTCDILLAADGVKSTVRQQMLKLLSHSADVQDTDQAAYRILLPRSQIAHDPELLELMDAERVTRWIGARRHIIAYPISNHTIYNISTTQPDTNFAAAPSETYTTKGSKPAMLGVFEDFCPKIQRMLNLVPDGEVCEWKLRVHAPLPTWIYGHVALVGDACHPTLPHLAQGAAQAIEDAAVLGVLLGKVRDGSGPGVEEVLKLYEGVRKERAEQLVGWAAASARELHLGSGKAKEERDRVFEELKKKGGKARVPDKWADADVQKVVYGVDIVKVAEEEY</sequence>
<name>A0A132B825_MOLSC</name>
<evidence type="ECO:0000256" key="4">
    <source>
        <dbReference type="ARBA" id="ARBA00023002"/>
    </source>
</evidence>
<dbReference type="InterPro" id="IPR002938">
    <property type="entry name" value="FAD-bd"/>
</dbReference>
<feature type="domain" description="FAD-binding" evidence="6">
    <location>
        <begin position="299"/>
        <end position="369"/>
    </location>
</feature>
<comment type="similarity">
    <text evidence="1">Belongs to the paxM FAD-dependent monooxygenase family.</text>
</comment>
<dbReference type="KEGG" id="psco:LY89DRAFT_543915"/>
<proteinExistence type="inferred from homology"/>
<dbReference type="RefSeq" id="XP_018062182.1">
    <property type="nucleotide sequence ID" value="XM_018208214.1"/>
</dbReference>
<dbReference type="PRINTS" id="PR00420">
    <property type="entry name" value="RNGMNOXGNASE"/>
</dbReference>
<dbReference type="OrthoDB" id="1878542at2759"/>
<dbReference type="InterPro" id="IPR036188">
    <property type="entry name" value="FAD/NAD-bd_sf"/>
</dbReference>
<keyword evidence="8" id="KW-1185">Reference proteome</keyword>
<dbReference type="GO" id="GO:0071949">
    <property type="term" value="F:FAD binding"/>
    <property type="evidence" value="ECO:0007669"/>
    <property type="project" value="InterPro"/>
</dbReference>
<evidence type="ECO:0000256" key="3">
    <source>
        <dbReference type="ARBA" id="ARBA00022827"/>
    </source>
</evidence>
<keyword evidence="2" id="KW-0285">Flavoprotein</keyword>
<evidence type="ECO:0000313" key="7">
    <source>
        <dbReference type="EMBL" id="KUJ07827.1"/>
    </source>
</evidence>
<dbReference type="InParanoid" id="A0A132B825"/>
<dbReference type="PANTHER" id="PTHR13789">
    <property type="entry name" value="MONOOXYGENASE"/>
    <property type="match status" value="1"/>
</dbReference>
<dbReference type="Proteomes" id="UP000070700">
    <property type="component" value="Unassembled WGS sequence"/>
</dbReference>
<dbReference type="SUPFAM" id="SSF54373">
    <property type="entry name" value="FAD-linked reductases, C-terminal domain"/>
    <property type="match status" value="1"/>
</dbReference>
<dbReference type="PANTHER" id="PTHR13789:SF147">
    <property type="entry name" value="PUTATIVE (AFU_ORTHOLOGUE AFUA_2G01950)-RELATED"/>
    <property type="match status" value="1"/>
</dbReference>
<dbReference type="Pfam" id="PF01494">
    <property type="entry name" value="FAD_binding_3"/>
    <property type="match status" value="2"/>
</dbReference>
<evidence type="ECO:0000259" key="6">
    <source>
        <dbReference type="Pfam" id="PF01494"/>
    </source>
</evidence>
<dbReference type="GO" id="GO:0004497">
    <property type="term" value="F:monooxygenase activity"/>
    <property type="evidence" value="ECO:0007669"/>
    <property type="project" value="UniProtKB-KW"/>
</dbReference>
<dbReference type="FunFam" id="3.50.50.60:FF:000115">
    <property type="entry name" value="Salicylate hydroxylase, putative"/>
    <property type="match status" value="1"/>
</dbReference>
<organism evidence="7 8">
    <name type="scientific">Mollisia scopiformis</name>
    <name type="common">Conifer needle endophyte fungus</name>
    <name type="synonym">Phialocephala scopiformis</name>
    <dbReference type="NCBI Taxonomy" id="149040"/>
    <lineage>
        <taxon>Eukaryota</taxon>
        <taxon>Fungi</taxon>
        <taxon>Dikarya</taxon>
        <taxon>Ascomycota</taxon>
        <taxon>Pezizomycotina</taxon>
        <taxon>Leotiomycetes</taxon>
        <taxon>Helotiales</taxon>
        <taxon>Mollisiaceae</taxon>
        <taxon>Mollisia</taxon>
    </lineage>
</organism>